<dbReference type="SUPFAM" id="SSF55811">
    <property type="entry name" value="Nudix"/>
    <property type="match status" value="1"/>
</dbReference>
<name>A0A1Y6CTE5_9BACT</name>
<evidence type="ECO:0000256" key="1">
    <source>
        <dbReference type="ARBA" id="ARBA00022801"/>
    </source>
</evidence>
<protein>
    <submittedName>
        <fullName evidence="4">Putative (Di)nucleoside polyphosphate hydrolase</fullName>
    </submittedName>
</protein>
<dbReference type="EMBL" id="FWZT01000027">
    <property type="protein sequence ID" value="SMF72920.1"/>
    <property type="molecule type" value="Genomic_DNA"/>
</dbReference>
<gene>
    <name evidence="4" type="ORF">SAMN06296036_12745</name>
</gene>
<dbReference type="OrthoDB" id="9816040at2"/>
<dbReference type="GO" id="GO:0008893">
    <property type="term" value="F:guanosine-3',5'-bis(diphosphate) 3'-diphosphatase activity"/>
    <property type="evidence" value="ECO:0007669"/>
    <property type="project" value="TreeGrafter"/>
</dbReference>
<dbReference type="NCBIfam" id="NF001936">
    <property type="entry name" value="PRK00714.1-3"/>
    <property type="match status" value="1"/>
</dbReference>
<keyword evidence="5" id="KW-1185">Reference proteome</keyword>
<evidence type="ECO:0000259" key="3">
    <source>
        <dbReference type="PROSITE" id="PS51462"/>
    </source>
</evidence>
<dbReference type="PROSITE" id="PS00893">
    <property type="entry name" value="NUDIX_BOX"/>
    <property type="match status" value="1"/>
</dbReference>
<dbReference type="GO" id="GO:0019693">
    <property type="term" value="P:ribose phosphate metabolic process"/>
    <property type="evidence" value="ECO:0007669"/>
    <property type="project" value="TreeGrafter"/>
</dbReference>
<dbReference type="PRINTS" id="PR00502">
    <property type="entry name" value="NUDIXFAMILY"/>
</dbReference>
<proteinExistence type="inferred from homology"/>
<dbReference type="InterPro" id="IPR015797">
    <property type="entry name" value="NUDIX_hydrolase-like_dom_sf"/>
</dbReference>
<reference evidence="5" key="1">
    <citation type="submission" date="2017-04" db="EMBL/GenBank/DDBJ databases">
        <authorList>
            <person name="Varghese N."/>
            <person name="Submissions S."/>
        </authorList>
    </citation>
    <scope>NUCLEOTIDE SEQUENCE [LARGE SCALE GENOMIC DNA]</scope>
    <source>
        <strain evidence="5">RKEM611</strain>
    </source>
</reference>
<evidence type="ECO:0000256" key="2">
    <source>
        <dbReference type="RuleBase" id="RU003476"/>
    </source>
</evidence>
<dbReference type="InterPro" id="IPR020084">
    <property type="entry name" value="NUDIX_hydrolase_CS"/>
</dbReference>
<dbReference type="AlphaFoldDB" id="A0A1Y6CTE5"/>
<feature type="domain" description="Nudix hydrolase" evidence="3">
    <location>
        <begin position="3"/>
        <end position="142"/>
    </location>
</feature>
<dbReference type="GO" id="GO:0034432">
    <property type="term" value="F:bis(5'-adenosyl)-pentaphosphatase activity"/>
    <property type="evidence" value="ECO:0007669"/>
    <property type="project" value="TreeGrafter"/>
</dbReference>
<dbReference type="InterPro" id="IPR020476">
    <property type="entry name" value="Nudix_hydrolase"/>
</dbReference>
<accession>A0A1Y6CTE5</accession>
<keyword evidence="1 2" id="KW-0378">Hydrolase</keyword>
<dbReference type="RefSeq" id="WP_132324431.1">
    <property type="nucleotide sequence ID" value="NZ_FWZT01000027.1"/>
</dbReference>
<dbReference type="STRING" id="1513793.SAMN06296036_12745"/>
<dbReference type="PROSITE" id="PS51462">
    <property type="entry name" value="NUDIX"/>
    <property type="match status" value="1"/>
</dbReference>
<dbReference type="Pfam" id="PF00293">
    <property type="entry name" value="NUDIX"/>
    <property type="match status" value="1"/>
</dbReference>
<dbReference type="InterPro" id="IPR000086">
    <property type="entry name" value="NUDIX_hydrolase_dom"/>
</dbReference>
<dbReference type="GO" id="GO:0006753">
    <property type="term" value="P:nucleoside phosphate metabolic process"/>
    <property type="evidence" value="ECO:0007669"/>
    <property type="project" value="TreeGrafter"/>
</dbReference>
<dbReference type="PANTHER" id="PTHR11839:SF22">
    <property type="entry name" value="NUDIX HYDROLASE 26, CHLOROPLASTIC"/>
    <property type="match status" value="1"/>
</dbReference>
<sequence length="149" mass="17314">MRNYRDCVVAVIVGENGLVFAGERDDRAGVWQLPQGGIDPGESPKEALLRELREEIGTDRVRVVREGQDWIHYDFPEDLEAPIAKKFRGQRQKWFLLEFLQDAEPSIEKSDKEFASLSWKNPAELMRDIVAWKKEAYEKGFEIFSLIKE</sequence>
<comment type="similarity">
    <text evidence="2">Belongs to the Nudix hydrolase family.</text>
</comment>
<evidence type="ECO:0000313" key="5">
    <source>
        <dbReference type="Proteomes" id="UP000192907"/>
    </source>
</evidence>
<dbReference type="Gene3D" id="3.90.79.10">
    <property type="entry name" value="Nucleoside Triphosphate Pyrophosphohydrolase"/>
    <property type="match status" value="1"/>
</dbReference>
<dbReference type="NCBIfam" id="NF001938">
    <property type="entry name" value="PRK00714.1-5"/>
    <property type="match status" value="1"/>
</dbReference>
<dbReference type="Proteomes" id="UP000192907">
    <property type="component" value="Unassembled WGS sequence"/>
</dbReference>
<dbReference type="PANTHER" id="PTHR11839">
    <property type="entry name" value="UDP/ADP-SUGAR PYROPHOSPHATASE"/>
    <property type="match status" value="1"/>
</dbReference>
<evidence type="ECO:0000313" key="4">
    <source>
        <dbReference type="EMBL" id="SMF72920.1"/>
    </source>
</evidence>
<organism evidence="4 5">
    <name type="scientific">Pseudobacteriovorax antillogorgiicola</name>
    <dbReference type="NCBI Taxonomy" id="1513793"/>
    <lineage>
        <taxon>Bacteria</taxon>
        <taxon>Pseudomonadati</taxon>
        <taxon>Bdellovibrionota</taxon>
        <taxon>Oligoflexia</taxon>
        <taxon>Oligoflexales</taxon>
        <taxon>Pseudobacteriovoracaceae</taxon>
        <taxon>Pseudobacteriovorax</taxon>
    </lineage>
</organism>